<evidence type="ECO:0000256" key="2">
    <source>
        <dbReference type="ARBA" id="ARBA00022487"/>
    </source>
</evidence>
<feature type="region of interest" description="Disordered" evidence="5">
    <location>
        <begin position="1"/>
        <end position="88"/>
    </location>
</feature>
<protein>
    <submittedName>
        <fullName evidence="6">Cutinase family protein</fullName>
    </submittedName>
</protein>
<dbReference type="PANTHER" id="PTHR33630:SF9">
    <property type="entry name" value="CUTINASE 4"/>
    <property type="match status" value="1"/>
</dbReference>
<sequence length="727" mass="73185">MDSDCAGRAAPTQGGIRQCRSNSASRNPALRCDDSTRGRPLLCRSNRRASRPASRRAPGACDHSGNTGRAIGNCRDHGRTHTRGGSAMTTIRTRTFAAIIVSTAVSAATMAYPTSAPATPAGGCPAVVAEFMAGTWETNPAADPTVPVGVLKSVADPIAAATNRQVTIRFPGYEARAFDNSDTYAGSKATGVTALTRDLAEQLAGCPQTKVTIAGFSQGADAAGDVAAAIGAGRGPVTPDRVLGVALLADPHRGTQGAQDISNNPVATGIAGPRSAGFGSLSGRVVQLCLGGDQPDLYCATDTSKTPIIAALGKTLSGSTPSGPGTPGLSEALVSDYSGANVEDLATNLATIEDQTHEATPSSPTTLSSAATAVANTLLPLVDTATWSRNNPAVATQLSNASPGSPESAAKNVLDTVSNMDLTGAVNNAISLANSAQALLTGGNVPAGSLTGTGQQLQSQTAPLTATPLDLLSTGTSALSLLKPSVLVGQVVNAATNGVSFAENLPKIIAAFGQLGGLVLEPNLDIAGKIHRAHGIVQDLNNLFSPIIDLAAGVDLHLASSLLSALAPLDPSPTTSIASLVVGLIGNLDIKRLADDIGGLQEALWKILDGGDWLGAGLKVLTTVPDLIAVAVGTLSGEAKTSSGTPRSSTATPTTLRDAATSLVSTAGTQGADQLSKLASEGLTAVSFFASHTHDQGYNTRAINSAGDTAAAYATKFLLGKIQPVLG</sequence>
<dbReference type="Proteomes" id="UP000535543">
    <property type="component" value="Unassembled WGS sequence"/>
</dbReference>
<feature type="compositionally biased region" description="Basic residues" evidence="5">
    <location>
        <begin position="45"/>
        <end position="54"/>
    </location>
</feature>
<keyword evidence="7" id="KW-1185">Reference proteome</keyword>
<evidence type="ECO:0000313" key="7">
    <source>
        <dbReference type="Proteomes" id="UP000535543"/>
    </source>
</evidence>
<proteinExistence type="inferred from homology"/>
<dbReference type="InterPro" id="IPR000675">
    <property type="entry name" value="Cutinase/axe"/>
</dbReference>
<dbReference type="InterPro" id="IPR029058">
    <property type="entry name" value="AB_hydrolase_fold"/>
</dbReference>
<comment type="similarity">
    <text evidence="1">Belongs to the cutinase family.</text>
</comment>
<keyword evidence="4" id="KW-1015">Disulfide bond</keyword>
<keyword evidence="2" id="KW-0719">Serine esterase</keyword>
<organism evidence="6 7">
    <name type="scientific">Antrihabitans stalactiti</name>
    <dbReference type="NCBI Taxonomy" id="2584121"/>
    <lineage>
        <taxon>Bacteria</taxon>
        <taxon>Bacillati</taxon>
        <taxon>Actinomycetota</taxon>
        <taxon>Actinomycetes</taxon>
        <taxon>Mycobacteriales</taxon>
        <taxon>Nocardiaceae</taxon>
        <taxon>Antrihabitans</taxon>
    </lineage>
</organism>
<accession>A0A848KN47</accession>
<reference evidence="6 7" key="1">
    <citation type="submission" date="2019-05" db="EMBL/GenBank/DDBJ databases">
        <authorList>
            <person name="Lee S.D."/>
        </authorList>
    </citation>
    <scope>NUCLEOTIDE SEQUENCE [LARGE SCALE GENOMIC DNA]</scope>
    <source>
        <strain evidence="6 7">YC2-7</strain>
    </source>
</reference>
<dbReference type="AlphaFoldDB" id="A0A848KN47"/>
<dbReference type="EMBL" id="VCQU01000016">
    <property type="protein sequence ID" value="NMN99306.1"/>
    <property type="molecule type" value="Genomic_DNA"/>
</dbReference>
<evidence type="ECO:0000313" key="6">
    <source>
        <dbReference type="EMBL" id="NMN99306.1"/>
    </source>
</evidence>
<name>A0A848KN47_9NOCA</name>
<dbReference type="Pfam" id="PF01083">
    <property type="entry name" value="Cutinase"/>
    <property type="match status" value="1"/>
</dbReference>
<dbReference type="GO" id="GO:0052689">
    <property type="term" value="F:carboxylic ester hydrolase activity"/>
    <property type="evidence" value="ECO:0007669"/>
    <property type="project" value="UniProtKB-KW"/>
</dbReference>
<dbReference type="PANTHER" id="PTHR33630">
    <property type="entry name" value="CUTINASE RV1984C-RELATED-RELATED"/>
    <property type="match status" value="1"/>
</dbReference>
<gene>
    <name evidence="6" type="ORF">FGL95_30235</name>
</gene>
<evidence type="ECO:0000256" key="4">
    <source>
        <dbReference type="ARBA" id="ARBA00023157"/>
    </source>
</evidence>
<keyword evidence="3" id="KW-0378">Hydrolase</keyword>
<dbReference type="SMART" id="SM01110">
    <property type="entry name" value="Cutinase"/>
    <property type="match status" value="1"/>
</dbReference>
<dbReference type="SUPFAM" id="SSF53474">
    <property type="entry name" value="alpha/beta-Hydrolases"/>
    <property type="match status" value="1"/>
</dbReference>
<comment type="caution">
    <text evidence="6">The sequence shown here is derived from an EMBL/GenBank/DDBJ whole genome shotgun (WGS) entry which is preliminary data.</text>
</comment>
<evidence type="ECO:0000256" key="1">
    <source>
        <dbReference type="ARBA" id="ARBA00007534"/>
    </source>
</evidence>
<dbReference type="Gene3D" id="3.40.50.1820">
    <property type="entry name" value="alpha/beta hydrolase"/>
    <property type="match status" value="1"/>
</dbReference>
<evidence type="ECO:0000256" key="3">
    <source>
        <dbReference type="ARBA" id="ARBA00022801"/>
    </source>
</evidence>
<reference evidence="6 7" key="2">
    <citation type="submission" date="2020-06" db="EMBL/GenBank/DDBJ databases">
        <title>Antribacter stalactiti gen. nov., sp. nov., a new member of the family Nacardiaceae isolated from a cave.</title>
        <authorList>
            <person name="Kim I.S."/>
        </authorList>
    </citation>
    <scope>NUCLEOTIDE SEQUENCE [LARGE SCALE GENOMIC DNA]</scope>
    <source>
        <strain evidence="6 7">YC2-7</strain>
    </source>
</reference>
<evidence type="ECO:0000256" key="5">
    <source>
        <dbReference type="SAM" id="MobiDB-lite"/>
    </source>
</evidence>